<dbReference type="Proteomes" id="UP000034894">
    <property type="component" value="Unassembled WGS sequence"/>
</dbReference>
<dbReference type="EMBL" id="LCFP01000002">
    <property type="protein sequence ID" value="KKS98338.1"/>
    <property type="molecule type" value="Genomic_DNA"/>
</dbReference>
<evidence type="ECO:0000313" key="2">
    <source>
        <dbReference type="Proteomes" id="UP000034894"/>
    </source>
</evidence>
<reference evidence="1 2" key="1">
    <citation type="journal article" date="2015" name="Nature">
        <title>rRNA introns, odd ribosomes, and small enigmatic genomes across a large radiation of phyla.</title>
        <authorList>
            <person name="Brown C.T."/>
            <person name="Hug L.A."/>
            <person name="Thomas B.C."/>
            <person name="Sharon I."/>
            <person name="Castelle C.J."/>
            <person name="Singh A."/>
            <person name="Wilkins M.J."/>
            <person name="Williams K.H."/>
            <person name="Banfield J.F."/>
        </authorList>
    </citation>
    <scope>NUCLEOTIDE SEQUENCE [LARGE SCALE GENOMIC DNA]</scope>
</reference>
<sequence length="242" mass="28168">MFSSLKNYLYRHLFSIAPESLRQIYFRTKVLVPKKVLTQKFSEAIEFLKHNGPINDYLEFGVFRGDSLICMYQALKQHKINHSRLFGFDSFEGLPEIKDKYDKKLPWQKGEFVSALATTRGNLNRAHVNWNRVFLIKGYFNNTLNKNLIDKHNLKSASIIMIDCDLYSSAREALDFCASMINDRTIIFFDDWAAGGEKLAFNKMLKANPDLIAQEFGSYVHSEQKNPYTAKIFLVTRKKRKN</sequence>
<dbReference type="Gene3D" id="3.40.50.150">
    <property type="entry name" value="Vaccinia Virus protein VP39"/>
    <property type="match status" value="1"/>
</dbReference>
<gene>
    <name evidence="1" type="ORF">UV73_C0002G0052</name>
</gene>
<name>A0A0G1GHR9_9BACT</name>
<proteinExistence type="predicted"/>
<dbReference type="AlphaFoldDB" id="A0A0G1GHR9"/>
<accession>A0A0G1GHR9</accession>
<dbReference type="InterPro" id="IPR008884">
    <property type="entry name" value="TylF_MeTrfase"/>
</dbReference>
<dbReference type="PANTHER" id="PTHR40036:SF1">
    <property type="entry name" value="MACROCIN O-METHYLTRANSFERASE"/>
    <property type="match status" value="1"/>
</dbReference>
<comment type="caution">
    <text evidence="1">The sequence shown here is derived from an EMBL/GenBank/DDBJ whole genome shotgun (WGS) entry which is preliminary data.</text>
</comment>
<dbReference type="PANTHER" id="PTHR40036">
    <property type="entry name" value="MACROCIN O-METHYLTRANSFERASE"/>
    <property type="match status" value="1"/>
</dbReference>
<protein>
    <recommendedName>
        <fullName evidence="3">Methyltransferase</fullName>
    </recommendedName>
</protein>
<dbReference type="Pfam" id="PF05711">
    <property type="entry name" value="TylF"/>
    <property type="match status" value="1"/>
</dbReference>
<organism evidence="1 2">
    <name type="scientific">Candidatus Gottesmanbacteria bacterium GW2011_GWA2_43_14</name>
    <dbReference type="NCBI Taxonomy" id="1618443"/>
    <lineage>
        <taxon>Bacteria</taxon>
        <taxon>Candidatus Gottesmaniibacteriota</taxon>
    </lineage>
</organism>
<dbReference type="InterPro" id="IPR029063">
    <property type="entry name" value="SAM-dependent_MTases_sf"/>
</dbReference>
<evidence type="ECO:0000313" key="1">
    <source>
        <dbReference type="EMBL" id="KKS98338.1"/>
    </source>
</evidence>
<dbReference type="STRING" id="1618443.UV73_C0002G0052"/>
<dbReference type="SUPFAM" id="SSF53335">
    <property type="entry name" value="S-adenosyl-L-methionine-dependent methyltransferases"/>
    <property type="match status" value="1"/>
</dbReference>
<evidence type="ECO:0008006" key="3">
    <source>
        <dbReference type="Google" id="ProtNLM"/>
    </source>
</evidence>